<keyword evidence="3" id="KW-1185">Reference proteome</keyword>
<comment type="caution">
    <text evidence="2">The sequence shown here is derived from an EMBL/GenBank/DDBJ whole genome shotgun (WGS) entry which is preliminary data.</text>
</comment>
<dbReference type="AlphaFoldDB" id="A0A8S4SI41"/>
<protein>
    <submittedName>
        <fullName evidence="2">Jg6677 protein</fullName>
    </submittedName>
</protein>
<dbReference type="PANTHER" id="PTHR11257">
    <property type="entry name" value="CHEMOSENSORY PROTEIN-RELATED"/>
    <property type="match status" value="1"/>
</dbReference>
<evidence type="ECO:0000256" key="1">
    <source>
        <dbReference type="SAM" id="SignalP"/>
    </source>
</evidence>
<evidence type="ECO:0000313" key="3">
    <source>
        <dbReference type="Proteomes" id="UP000838756"/>
    </source>
</evidence>
<dbReference type="InterPro" id="IPR005055">
    <property type="entry name" value="A10/PebIII"/>
</dbReference>
<dbReference type="Proteomes" id="UP000838756">
    <property type="component" value="Unassembled WGS sequence"/>
</dbReference>
<sequence length="123" mass="14330">MKSLTLLLGFAIISFSAAEEYTDRYDNINVDEIMQNKRLLTTYMKCVLDQGRCTPEGKELKVHLKDGMQTGCIKCTVAQKQKARKVVNHLRKNEPKFWEDFKKKFDPENKFKPTYEAFLASED</sequence>
<dbReference type="PANTHER" id="PTHR11257:SF13">
    <property type="entry name" value="GEO07322P1"/>
    <property type="match status" value="1"/>
</dbReference>
<dbReference type="Pfam" id="PF03392">
    <property type="entry name" value="OS-D"/>
    <property type="match status" value="1"/>
</dbReference>
<gene>
    <name evidence="2" type="primary">jg6677</name>
    <name evidence="2" type="ORF">PAEG_LOCUS25573</name>
</gene>
<dbReference type="InterPro" id="IPR036682">
    <property type="entry name" value="OS_D_A10/PebIII_sf"/>
</dbReference>
<dbReference type="SUPFAM" id="SSF100910">
    <property type="entry name" value="Chemosensory protein Csp2"/>
    <property type="match status" value="1"/>
</dbReference>
<accession>A0A8S4SI41</accession>
<organism evidence="2 3">
    <name type="scientific">Pararge aegeria aegeria</name>
    <dbReference type="NCBI Taxonomy" id="348720"/>
    <lineage>
        <taxon>Eukaryota</taxon>
        <taxon>Metazoa</taxon>
        <taxon>Ecdysozoa</taxon>
        <taxon>Arthropoda</taxon>
        <taxon>Hexapoda</taxon>
        <taxon>Insecta</taxon>
        <taxon>Pterygota</taxon>
        <taxon>Neoptera</taxon>
        <taxon>Endopterygota</taxon>
        <taxon>Lepidoptera</taxon>
        <taxon>Glossata</taxon>
        <taxon>Ditrysia</taxon>
        <taxon>Papilionoidea</taxon>
        <taxon>Nymphalidae</taxon>
        <taxon>Satyrinae</taxon>
        <taxon>Satyrini</taxon>
        <taxon>Parargina</taxon>
        <taxon>Pararge</taxon>
    </lineage>
</organism>
<feature type="signal peptide" evidence="1">
    <location>
        <begin position="1"/>
        <end position="18"/>
    </location>
</feature>
<dbReference type="EMBL" id="CAKXAJ010026337">
    <property type="protein sequence ID" value="CAH2266977.1"/>
    <property type="molecule type" value="Genomic_DNA"/>
</dbReference>
<keyword evidence="1" id="KW-0732">Signal</keyword>
<evidence type="ECO:0000313" key="2">
    <source>
        <dbReference type="EMBL" id="CAH2266977.1"/>
    </source>
</evidence>
<feature type="chain" id="PRO_5035739423" evidence="1">
    <location>
        <begin position="19"/>
        <end position="123"/>
    </location>
</feature>
<reference evidence="2" key="1">
    <citation type="submission" date="2022-03" db="EMBL/GenBank/DDBJ databases">
        <authorList>
            <person name="Lindestad O."/>
        </authorList>
    </citation>
    <scope>NUCLEOTIDE SEQUENCE</scope>
</reference>
<name>A0A8S4SI41_9NEOP</name>
<proteinExistence type="predicted"/>
<dbReference type="Gene3D" id="1.10.2080.10">
    <property type="entry name" value="Insect odorant-binding protein A10/Ejaculatory bulb-specific protein 3"/>
    <property type="match status" value="1"/>
</dbReference>
<dbReference type="OrthoDB" id="6625994at2759"/>